<evidence type="ECO:0000256" key="7">
    <source>
        <dbReference type="ARBA" id="ARBA00023242"/>
    </source>
</evidence>
<dbReference type="OMA" id="KQPPDAQ"/>
<evidence type="ECO:0000259" key="11">
    <source>
        <dbReference type="SMART" id="SM00651"/>
    </source>
</evidence>
<dbReference type="EMBL" id="JAPWDV010000001">
    <property type="protein sequence ID" value="KAJ6224533.1"/>
    <property type="molecule type" value="Genomic_DNA"/>
</dbReference>
<keyword evidence="4" id="KW-0747">Spliceosome</keyword>
<evidence type="ECO:0000313" key="13">
    <source>
        <dbReference type="Proteomes" id="UP001142055"/>
    </source>
</evidence>
<dbReference type="Gene3D" id="2.30.30.100">
    <property type="match status" value="1"/>
</dbReference>
<evidence type="ECO:0000256" key="2">
    <source>
        <dbReference type="ARBA" id="ARBA00006850"/>
    </source>
</evidence>
<dbReference type="FunFam" id="2.30.30.100:FF:000053">
    <property type="entry name" value="U6 snRNA-associated Sm-like protein LSm2"/>
    <property type="match status" value="1"/>
</dbReference>
<feature type="region of interest" description="Disordered" evidence="9">
    <location>
        <begin position="114"/>
        <end position="169"/>
    </location>
</feature>
<dbReference type="Pfam" id="PF23406">
    <property type="entry name" value="ZNF380_CC"/>
    <property type="match status" value="1"/>
</dbReference>
<organism evidence="12 13">
    <name type="scientific">Blomia tropicalis</name>
    <name type="common">Mite</name>
    <dbReference type="NCBI Taxonomy" id="40697"/>
    <lineage>
        <taxon>Eukaryota</taxon>
        <taxon>Metazoa</taxon>
        <taxon>Ecdysozoa</taxon>
        <taxon>Arthropoda</taxon>
        <taxon>Chelicerata</taxon>
        <taxon>Arachnida</taxon>
        <taxon>Acari</taxon>
        <taxon>Acariformes</taxon>
        <taxon>Sarcoptiformes</taxon>
        <taxon>Astigmata</taxon>
        <taxon>Glycyphagoidea</taxon>
        <taxon>Echimyopodidae</taxon>
        <taxon>Blomia</taxon>
    </lineage>
</organism>
<comment type="caution">
    <text evidence="12">The sequence shown here is derived from an EMBL/GenBank/DDBJ whole genome shotgun (WGS) entry which is preliminary data.</text>
</comment>
<keyword evidence="8" id="KW-0687">Ribonucleoprotein</keyword>
<dbReference type="GO" id="GO:0000932">
    <property type="term" value="C:P-body"/>
    <property type="evidence" value="ECO:0007669"/>
    <property type="project" value="TreeGrafter"/>
</dbReference>
<dbReference type="GO" id="GO:0071011">
    <property type="term" value="C:precatalytic spliceosome"/>
    <property type="evidence" value="ECO:0007669"/>
    <property type="project" value="TreeGrafter"/>
</dbReference>
<dbReference type="GO" id="GO:0003723">
    <property type="term" value="F:RNA binding"/>
    <property type="evidence" value="ECO:0007669"/>
    <property type="project" value="UniProtKB-KW"/>
</dbReference>
<dbReference type="SMART" id="SM00651">
    <property type="entry name" value="Sm"/>
    <property type="match status" value="1"/>
</dbReference>
<dbReference type="GO" id="GO:0071013">
    <property type="term" value="C:catalytic step 2 spliceosome"/>
    <property type="evidence" value="ECO:0007669"/>
    <property type="project" value="TreeGrafter"/>
</dbReference>
<dbReference type="InterPro" id="IPR001163">
    <property type="entry name" value="Sm_dom_euk/arc"/>
</dbReference>
<dbReference type="PANTHER" id="PTHR13829:SF2">
    <property type="entry name" value="U6 SNRNA-ASSOCIATED SM-LIKE PROTEIN LSM2"/>
    <property type="match status" value="1"/>
</dbReference>
<dbReference type="InterPro" id="IPR036236">
    <property type="entry name" value="Znf_C2H2_sf"/>
</dbReference>
<evidence type="ECO:0000313" key="12">
    <source>
        <dbReference type="EMBL" id="KAJ6224533.1"/>
    </source>
</evidence>
<dbReference type="Proteomes" id="UP001142055">
    <property type="component" value="Chromosome 1"/>
</dbReference>
<feature type="compositionally biased region" description="Basic and acidic residues" evidence="9">
    <location>
        <begin position="127"/>
        <end position="137"/>
    </location>
</feature>
<dbReference type="PANTHER" id="PTHR13829">
    <property type="entry name" value="SNRNP CORE PROTEIN FAMILY MEMBER"/>
    <property type="match status" value="1"/>
</dbReference>
<evidence type="ECO:0000256" key="1">
    <source>
        <dbReference type="ARBA" id="ARBA00004123"/>
    </source>
</evidence>
<dbReference type="GO" id="GO:0008270">
    <property type="term" value="F:zinc ion binding"/>
    <property type="evidence" value="ECO:0007669"/>
    <property type="project" value="InterPro"/>
</dbReference>
<accession>A0A9Q0MG55</accession>
<dbReference type="GO" id="GO:0005688">
    <property type="term" value="C:U6 snRNP"/>
    <property type="evidence" value="ECO:0007669"/>
    <property type="project" value="TreeGrafter"/>
</dbReference>
<dbReference type="InterPro" id="IPR059039">
    <property type="entry name" value="ZNF380_CC"/>
</dbReference>
<dbReference type="InterPro" id="IPR003604">
    <property type="entry name" value="Matrin/U1-like-C_Znf_C2H2"/>
</dbReference>
<evidence type="ECO:0000259" key="10">
    <source>
        <dbReference type="SMART" id="SM00451"/>
    </source>
</evidence>
<dbReference type="SUPFAM" id="SSF50182">
    <property type="entry name" value="Sm-like ribonucleoproteins"/>
    <property type="match status" value="1"/>
</dbReference>
<evidence type="ECO:0000256" key="9">
    <source>
        <dbReference type="SAM" id="MobiDB-lite"/>
    </source>
</evidence>
<dbReference type="GO" id="GO:1990726">
    <property type="term" value="C:Lsm1-7-Pat1 complex"/>
    <property type="evidence" value="ECO:0007669"/>
    <property type="project" value="TreeGrafter"/>
</dbReference>
<evidence type="ECO:0000256" key="5">
    <source>
        <dbReference type="ARBA" id="ARBA00022884"/>
    </source>
</evidence>
<keyword evidence="3" id="KW-0507">mRNA processing</keyword>
<dbReference type="SUPFAM" id="SSF57667">
    <property type="entry name" value="beta-beta-alpha zinc fingers"/>
    <property type="match status" value="1"/>
</dbReference>
<dbReference type="Gene3D" id="3.30.160.60">
    <property type="entry name" value="Classic Zinc Finger"/>
    <property type="match status" value="1"/>
</dbReference>
<dbReference type="CDD" id="cd01725">
    <property type="entry name" value="LSm2"/>
    <property type="match status" value="1"/>
</dbReference>
<proteinExistence type="inferred from homology"/>
<evidence type="ECO:0000256" key="4">
    <source>
        <dbReference type="ARBA" id="ARBA00022728"/>
    </source>
</evidence>
<feature type="domain" description="Sm" evidence="11">
    <location>
        <begin position="234"/>
        <end position="301"/>
    </location>
</feature>
<evidence type="ECO:0000256" key="6">
    <source>
        <dbReference type="ARBA" id="ARBA00023187"/>
    </source>
</evidence>
<keyword evidence="7" id="KW-0539">Nucleus</keyword>
<evidence type="ECO:0000256" key="8">
    <source>
        <dbReference type="ARBA" id="ARBA00023274"/>
    </source>
</evidence>
<gene>
    <name evidence="12" type="ORF">RDWZM_003078</name>
</gene>
<keyword evidence="5" id="KW-0694">RNA-binding</keyword>
<name>A0A9Q0MG55_BLOTA</name>
<feature type="domain" description="U1-type" evidence="10">
    <location>
        <begin position="38"/>
        <end position="72"/>
    </location>
</feature>
<comment type="similarity">
    <text evidence="2">Belongs to the snRNP Sm proteins family.</text>
</comment>
<evidence type="ECO:0000256" key="3">
    <source>
        <dbReference type="ARBA" id="ARBA00022664"/>
    </source>
</evidence>
<keyword evidence="13" id="KW-1185">Reference proteome</keyword>
<keyword evidence="6" id="KW-0508">mRNA splicing</keyword>
<dbReference type="GO" id="GO:0000398">
    <property type="term" value="P:mRNA splicing, via spliceosome"/>
    <property type="evidence" value="ECO:0007669"/>
    <property type="project" value="TreeGrafter"/>
</dbReference>
<evidence type="ECO:0008006" key="14">
    <source>
        <dbReference type="Google" id="ProtNLM"/>
    </source>
</evidence>
<dbReference type="InterPro" id="IPR010920">
    <property type="entry name" value="LSM_dom_sf"/>
</dbReference>
<reference evidence="12" key="1">
    <citation type="submission" date="2022-12" db="EMBL/GenBank/DDBJ databases">
        <title>Genome assemblies of Blomia tropicalis.</title>
        <authorList>
            <person name="Cui Y."/>
        </authorList>
    </citation>
    <scope>NUCLEOTIDE SEQUENCE</scope>
    <source>
        <tissue evidence="12">Adult mites</tissue>
    </source>
</reference>
<comment type="subcellular location">
    <subcellularLocation>
        <location evidence="1">Nucleus</location>
    </subcellularLocation>
</comment>
<sequence length="323" mass="37173">MSTTKKLTQAELRQLMREKAQGKVAKRIESPLAKYDEAGKLWCVVCNIVIHSESIWSSHLIEKSHKKNIEKLKQLRLQPKPELPNKRPLEKVDKDVKANSKFAKLSEFSQKEISIKSKKTKSEDEESNKSEQTETVHIESLPQDFFDGGLKPEVQPTNSKPNSSDILDGTVPMDFFDNSTVDAKSRKVITTKDPFEEQMELFRKEIAQESVMSEIILEEEIEQLQKEKTISEIDEQITNWEKDVVVELKNDLRICGTLHSVDQYLNFKLTDINVVNSEKYPYMVSVKNCFIRGSVVRYVHLNREEVDVTLLQDAARKEATSTK</sequence>
<dbReference type="AlphaFoldDB" id="A0A9Q0MG55"/>
<dbReference type="SMART" id="SM00451">
    <property type="entry name" value="ZnF_U1"/>
    <property type="match status" value="1"/>
</dbReference>
<dbReference type="InterPro" id="IPR016654">
    <property type="entry name" value="U6_snRNA_Lsm2"/>
</dbReference>
<feature type="compositionally biased region" description="Polar residues" evidence="9">
    <location>
        <begin position="155"/>
        <end position="165"/>
    </location>
</feature>
<dbReference type="GO" id="GO:0046540">
    <property type="term" value="C:U4/U6 x U5 tri-snRNP complex"/>
    <property type="evidence" value="ECO:0007669"/>
    <property type="project" value="TreeGrafter"/>
</dbReference>
<protein>
    <recommendedName>
        <fullName evidence="14">Zinc finger protein 830</fullName>
    </recommendedName>
</protein>